<protein>
    <submittedName>
        <fullName evidence="1">Uncharacterized protein</fullName>
    </submittedName>
</protein>
<dbReference type="AlphaFoldDB" id="A0A8X6G117"/>
<dbReference type="Proteomes" id="UP000887116">
    <property type="component" value="Unassembled WGS sequence"/>
</dbReference>
<evidence type="ECO:0000313" key="1">
    <source>
        <dbReference type="EMBL" id="GFQ93233.1"/>
    </source>
</evidence>
<gene>
    <name evidence="1" type="ORF">TNCT_124981</name>
</gene>
<organism evidence="1 2">
    <name type="scientific">Trichonephila clavata</name>
    <name type="common">Joro spider</name>
    <name type="synonym">Nephila clavata</name>
    <dbReference type="NCBI Taxonomy" id="2740835"/>
    <lineage>
        <taxon>Eukaryota</taxon>
        <taxon>Metazoa</taxon>
        <taxon>Ecdysozoa</taxon>
        <taxon>Arthropoda</taxon>
        <taxon>Chelicerata</taxon>
        <taxon>Arachnida</taxon>
        <taxon>Araneae</taxon>
        <taxon>Araneomorphae</taxon>
        <taxon>Entelegynae</taxon>
        <taxon>Araneoidea</taxon>
        <taxon>Nephilidae</taxon>
        <taxon>Trichonephila</taxon>
    </lineage>
</organism>
<dbReference type="EMBL" id="BMAO01033991">
    <property type="protein sequence ID" value="GFQ93233.1"/>
    <property type="molecule type" value="Genomic_DNA"/>
</dbReference>
<reference evidence="1" key="1">
    <citation type="submission" date="2020-07" db="EMBL/GenBank/DDBJ databases">
        <title>Multicomponent nature underlies the extraordinary mechanical properties of spider dragline silk.</title>
        <authorList>
            <person name="Kono N."/>
            <person name="Nakamura H."/>
            <person name="Mori M."/>
            <person name="Yoshida Y."/>
            <person name="Ohtoshi R."/>
            <person name="Malay A.D."/>
            <person name="Moran D.A.P."/>
            <person name="Tomita M."/>
            <person name="Numata K."/>
            <person name="Arakawa K."/>
        </authorList>
    </citation>
    <scope>NUCLEOTIDE SEQUENCE</scope>
</reference>
<proteinExistence type="predicted"/>
<name>A0A8X6G117_TRICU</name>
<evidence type="ECO:0000313" key="2">
    <source>
        <dbReference type="Proteomes" id="UP000887116"/>
    </source>
</evidence>
<sequence>MKPCFFADPDPYKPTLVDKIFNHKHLLHQLCQPTQHHSQQSTSEQSSKLRVRLPNLLLNMLLVLSCVSSIKTIPVTFTLFTDGKEPSKDNQAYELEKLSFSPGNF</sequence>
<comment type="caution">
    <text evidence="1">The sequence shown here is derived from an EMBL/GenBank/DDBJ whole genome shotgun (WGS) entry which is preliminary data.</text>
</comment>
<keyword evidence="2" id="KW-1185">Reference proteome</keyword>
<accession>A0A8X6G117</accession>